<dbReference type="EMBL" id="JANBPG010002349">
    <property type="protein sequence ID" value="KAJ1886104.1"/>
    <property type="molecule type" value="Genomic_DNA"/>
</dbReference>
<accession>A0ACC1I5W6</accession>
<evidence type="ECO:0000313" key="2">
    <source>
        <dbReference type="Proteomes" id="UP001150581"/>
    </source>
</evidence>
<gene>
    <name evidence="1" type="ORF">LPJ66_009793</name>
</gene>
<comment type="caution">
    <text evidence="1">The sequence shown here is derived from an EMBL/GenBank/DDBJ whole genome shotgun (WGS) entry which is preliminary data.</text>
</comment>
<name>A0ACC1I5W6_9FUNG</name>
<organism evidence="1 2">
    <name type="scientific">Kickxella alabastrina</name>
    <dbReference type="NCBI Taxonomy" id="61397"/>
    <lineage>
        <taxon>Eukaryota</taxon>
        <taxon>Fungi</taxon>
        <taxon>Fungi incertae sedis</taxon>
        <taxon>Zoopagomycota</taxon>
        <taxon>Kickxellomycotina</taxon>
        <taxon>Kickxellomycetes</taxon>
        <taxon>Kickxellales</taxon>
        <taxon>Kickxellaceae</taxon>
        <taxon>Kickxella</taxon>
    </lineage>
</organism>
<evidence type="ECO:0000313" key="1">
    <source>
        <dbReference type="EMBL" id="KAJ1886104.1"/>
    </source>
</evidence>
<keyword evidence="2" id="KW-1185">Reference proteome</keyword>
<proteinExistence type="predicted"/>
<reference evidence="1" key="1">
    <citation type="submission" date="2022-07" db="EMBL/GenBank/DDBJ databases">
        <title>Phylogenomic reconstructions and comparative analyses of Kickxellomycotina fungi.</title>
        <authorList>
            <person name="Reynolds N.K."/>
            <person name="Stajich J.E."/>
            <person name="Barry K."/>
            <person name="Grigoriev I.V."/>
            <person name="Crous P."/>
            <person name="Smith M.E."/>
        </authorList>
    </citation>
    <scope>NUCLEOTIDE SEQUENCE</scope>
    <source>
        <strain evidence="1">Benny 63K</strain>
    </source>
</reference>
<dbReference type="Proteomes" id="UP001150581">
    <property type="component" value="Unassembled WGS sequence"/>
</dbReference>
<sequence>MPATCEQTLRDLDSIIQHWNSTHQKSTQAASTLGDLHNQSTKAQAHNGSNNSKNGKSIQNQHALLLSMLENQKHQLIQDLRQHIHQYAQAIQQLDSLCSSLEFTSSNDVLAAEIAGINEEFTEDSVRRCRQEYVREYSERREALDRLVWGGGDVDAFVDRWTVSRVDLGAEEEYLDRLRVLRLARQWQANEEAEKAIAF</sequence>
<protein>
    <submittedName>
        <fullName evidence="1">Uncharacterized protein</fullName>
    </submittedName>
</protein>